<evidence type="ECO:0000256" key="7">
    <source>
        <dbReference type="SAM" id="Phobius"/>
    </source>
</evidence>
<dbReference type="InterPro" id="IPR050539">
    <property type="entry name" value="ThrE_Dicarb/AminoAcid_Exp"/>
</dbReference>
<feature type="transmembrane region" description="Helical" evidence="7">
    <location>
        <begin position="119"/>
        <end position="137"/>
    </location>
</feature>
<feature type="transmembrane region" description="Helical" evidence="7">
    <location>
        <begin position="143"/>
        <end position="161"/>
    </location>
</feature>
<comment type="similarity">
    <text evidence="6">Belongs to the ThrE exporter (TC 2.A.79) family.</text>
</comment>
<dbReference type="PANTHER" id="PTHR34390">
    <property type="entry name" value="UPF0442 PROTEIN YJJB-RELATED"/>
    <property type="match status" value="1"/>
</dbReference>
<dbReference type="GO" id="GO:0022857">
    <property type="term" value="F:transmembrane transporter activity"/>
    <property type="evidence" value="ECO:0007669"/>
    <property type="project" value="InterPro"/>
</dbReference>
<dbReference type="RefSeq" id="WP_048424973.1">
    <property type="nucleotide sequence ID" value="NZ_JYNU01000057.1"/>
</dbReference>
<dbReference type="EMBL" id="JYNU01000057">
    <property type="protein sequence ID" value="KMO69526.1"/>
    <property type="molecule type" value="Genomic_DNA"/>
</dbReference>
<feature type="transmembrane region" description="Helical" evidence="7">
    <location>
        <begin position="265"/>
        <end position="284"/>
    </location>
</feature>
<keyword evidence="2" id="KW-1003">Cell membrane</keyword>
<dbReference type="Proteomes" id="UP000036313">
    <property type="component" value="Unassembled WGS sequence"/>
</dbReference>
<feature type="transmembrane region" description="Helical" evidence="7">
    <location>
        <begin position="291"/>
        <end position="313"/>
    </location>
</feature>
<comment type="caution">
    <text evidence="10">The sequence shown here is derived from an EMBL/GenBank/DDBJ whole genome shotgun (WGS) entry which is preliminary data.</text>
</comment>
<evidence type="ECO:0000256" key="5">
    <source>
        <dbReference type="ARBA" id="ARBA00023136"/>
    </source>
</evidence>
<feature type="transmembrane region" description="Helical" evidence="7">
    <location>
        <begin position="345"/>
        <end position="365"/>
    </location>
</feature>
<evidence type="ECO:0008006" key="12">
    <source>
        <dbReference type="Google" id="ProtNLM"/>
    </source>
</evidence>
<dbReference type="GO" id="GO:0015744">
    <property type="term" value="P:succinate transport"/>
    <property type="evidence" value="ECO:0007669"/>
    <property type="project" value="TreeGrafter"/>
</dbReference>
<evidence type="ECO:0000259" key="8">
    <source>
        <dbReference type="Pfam" id="PF06738"/>
    </source>
</evidence>
<evidence type="ECO:0000256" key="4">
    <source>
        <dbReference type="ARBA" id="ARBA00022989"/>
    </source>
</evidence>
<evidence type="ECO:0000259" key="9">
    <source>
        <dbReference type="Pfam" id="PF12821"/>
    </source>
</evidence>
<proteinExistence type="inferred from homology"/>
<name>A0A0J6Y9A8_9MYCO</name>
<protein>
    <recommendedName>
        <fullName evidence="12">Threonine/serine exporter family protein</fullName>
    </recommendedName>
</protein>
<evidence type="ECO:0000313" key="10">
    <source>
        <dbReference type="EMBL" id="KMO69526.1"/>
    </source>
</evidence>
<evidence type="ECO:0000256" key="3">
    <source>
        <dbReference type="ARBA" id="ARBA00022692"/>
    </source>
</evidence>
<evidence type="ECO:0000256" key="1">
    <source>
        <dbReference type="ARBA" id="ARBA00004651"/>
    </source>
</evidence>
<reference evidence="10 11" key="1">
    <citation type="journal article" date="2015" name="Genome Biol. Evol.">
        <title>Characterization of Three Mycobacterium spp. with Potential Use in Bioremediation by Genome Sequencing and Comparative Genomics.</title>
        <authorList>
            <person name="Das S."/>
            <person name="Pettersson B.M."/>
            <person name="Behra P.R."/>
            <person name="Ramesh M."/>
            <person name="Dasgupta S."/>
            <person name="Bhattacharya A."/>
            <person name="Kirsebom L.A."/>
        </authorList>
    </citation>
    <scope>NUCLEOTIDE SEQUENCE [LARGE SCALE GENOMIC DNA]</scope>
    <source>
        <strain evidence="10 11">DSM 44075</strain>
    </source>
</reference>
<feature type="domain" description="Threonine/serine exporter-like N-terminal" evidence="8">
    <location>
        <begin position="15"/>
        <end position="251"/>
    </location>
</feature>
<feature type="transmembrane region" description="Helical" evidence="7">
    <location>
        <begin position="377"/>
        <end position="402"/>
    </location>
</feature>
<feature type="domain" description="Threonine/Serine exporter ThrE" evidence="9">
    <location>
        <begin position="271"/>
        <end position="404"/>
    </location>
</feature>
<dbReference type="InterPro" id="IPR010619">
    <property type="entry name" value="ThrE-like_N"/>
</dbReference>
<dbReference type="PATRIC" id="fig|1807.14.peg.4989"/>
<feature type="transmembrane region" description="Helical" evidence="7">
    <location>
        <begin position="197"/>
        <end position="221"/>
    </location>
</feature>
<organism evidence="10 11">
    <name type="scientific">Mycolicibacterium obuense</name>
    <dbReference type="NCBI Taxonomy" id="1807"/>
    <lineage>
        <taxon>Bacteria</taxon>
        <taxon>Bacillati</taxon>
        <taxon>Actinomycetota</taxon>
        <taxon>Actinomycetes</taxon>
        <taxon>Mycobacteriales</taxon>
        <taxon>Mycobacteriaceae</taxon>
        <taxon>Mycolicibacterium</taxon>
    </lineage>
</organism>
<comment type="subcellular location">
    <subcellularLocation>
        <location evidence="1">Cell membrane</location>
        <topology evidence="1">Multi-pass membrane protein</topology>
    </subcellularLocation>
</comment>
<keyword evidence="3 7" id="KW-0812">Transmembrane</keyword>
<accession>A0A0J6Y9A8</accession>
<feature type="transmembrane region" description="Helical" evidence="7">
    <location>
        <begin position="168"/>
        <end position="191"/>
    </location>
</feature>
<evidence type="ECO:0000313" key="11">
    <source>
        <dbReference type="Proteomes" id="UP000036313"/>
    </source>
</evidence>
<dbReference type="Pfam" id="PF06738">
    <property type="entry name" value="ThrE"/>
    <property type="match status" value="1"/>
</dbReference>
<evidence type="ECO:0000256" key="6">
    <source>
        <dbReference type="ARBA" id="ARBA00034125"/>
    </source>
</evidence>
<dbReference type="AlphaFoldDB" id="A0A0J6Y9A8"/>
<sequence length="417" mass="42548">MPSESDDRAGALGTILRAAVLLHESGQSTAMTLTAVRRLSHGLGQPAEVIPGWSTLTVYDPRAGGADALTAQTRPIAVNMRRVAALMRTVDDAARRPVDRHEVERALEEAARLKPSSTAAFVVACGVGAAALSVVFGVTDIRAIALIAGAAALGGLLRRLLATVTSDVLLPIFGAALIAGAAGALAGAVGMQVPGGLVALCPAMVMVPGPQILIGAMDLLAVRIPLALARLGYALLVLAVIAVGLMVGLRMGGQALPLTSPPAEVPFVLDVLAAGVAAACYPVFFSMPYRLLGWPVVVGMAAHALHWLATAYWHASLPVAALLACLLAGAVLTPVAYLKGIPFAAVGFAAVVAMVPGMYVFRAVAGAAELATHATDPVLLAVVSDGITATLTVAGMAVGLAVPSRVRDWVLDRRHRA</sequence>
<feature type="transmembrane region" description="Helical" evidence="7">
    <location>
        <begin position="233"/>
        <end position="253"/>
    </location>
</feature>
<evidence type="ECO:0000256" key="2">
    <source>
        <dbReference type="ARBA" id="ARBA00022475"/>
    </source>
</evidence>
<dbReference type="Pfam" id="PF12821">
    <property type="entry name" value="ThrE_2"/>
    <property type="match status" value="1"/>
</dbReference>
<keyword evidence="4 7" id="KW-1133">Transmembrane helix</keyword>
<feature type="transmembrane region" description="Helical" evidence="7">
    <location>
        <begin position="319"/>
        <end position="338"/>
    </location>
</feature>
<dbReference type="PANTHER" id="PTHR34390:SF2">
    <property type="entry name" value="SUCCINATE TRANSPORTER SUBUNIT YJJP-RELATED"/>
    <property type="match status" value="1"/>
</dbReference>
<dbReference type="InterPro" id="IPR024528">
    <property type="entry name" value="ThrE_2"/>
</dbReference>
<dbReference type="GO" id="GO:0005886">
    <property type="term" value="C:plasma membrane"/>
    <property type="evidence" value="ECO:0007669"/>
    <property type="project" value="UniProtKB-SubCell"/>
</dbReference>
<keyword evidence="5 7" id="KW-0472">Membrane</keyword>
<gene>
    <name evidence="10" type="ORF">MOBUDSM44075_04952</name>
</gene>